<evidence type="ECO:0000256" key="6">
    <source>
        <dbReference type="SAM" id="Phobius"/>
    </source>
</evidence>
<evidence type="ECO:0000256" key="3">
    <source>
        <dbReference type="ARBA" id="ARBA00022692"/>
    </source>
</evidence>
<feature type="transmembrane region" description="Helical" evidence="6">
    <location>
        <begin position="118"/>
        <end position="137"/>
    </location>
</feature>
<evidence type="ECO:0000313" key="7">
    <source>
        <dbReference type="EMBL" id="SFJ30288.1"/>
    </source>
</evidence>
<proteinExistence type="inferred from homology"/>
<comment type="similarity">
    <text evidence="2">Belongs to the TMEM86 family.</text>
</comment>
<dbReference type="PANTHER" id="PTHR31885:SF6">
    <property type="entry name" value="GH04784P"/>
    <property type="match status" value="1"/>
</dbReference>
<dbReference type="InterPro" id="IPR012506">
    <property type="entry name" value="TMEM86B-like"/>
</dbReference>
<dbReference type="EMBL" id="FORF01000014">
    <property type="protein sequence ID" value="SFJ30288.1"/>
    <property type="molecule type" value="Genomic_DNA"/>
</dbReference>
<name>A0A1I3Q8R7_9HYPH</name>
<evidence type="ECO:0000256" key="4">
    <source>
        <dbReference type="ARBA" id="ARBA00022989"/>
    </source>
</evidence>
<dbReference type="STRING" id="1121003.SAMN03080618_02588"/>
<keyword evidence="5 6" id="KW-0472">Membrane</keyword>
<dbReference type="OrthoDB" id="7266492at2"/>
<dbReference type="RefSeq" id="WP_091522989.1">
    <property type="nucleotide sequence ID" value="NZ_FORF01000014.1"/>
</dbReference>
<reference evidence="8" key="1">
    <citation type="submission" date="2016-10" db="EMBL/GenBank/DDBJ databases">
        <authorList>
            <person name="Varghese N."/>
            <person name="Submissions S."/>
        </authorList>
    </citation>
    <scope>NUCLEOTIDE SEQUENCE [LARGE SCALE GENOMIC DNA]</scope>
    <source>
        <strain evidence="8">DSM 21857</strain>
    </source>
</reference>
<comment type="subcellular location">
    <subcellularLocation>
        <location evidence="1">Membrane</location>
        <topology evidence="1">Multi-pass membrane protein</topology>
    </subcellularLocation>
</comment>
<keyword evidence="8" id="KW-1185">Reference proteome</keyword>
<keyword evidence="4 6" id="KW-1133">Transmembrane helix</keyword>
<accession>A0A1I3Q8R7</accession>
<feature type="transmembrane region" description="Helical" evidence="6">
    <location>
        <begin position="149"/>
        <end position="179"/>
    </location>
</feature>
<keyword evidence="3 6" id="KW-0812">Transmembrane</keyword>
<feature type="transmembrane region" description="Helical" evidence="6">
    <location>
        <begin position="84"/>
        <end position="106"/>
    </location>
</feature>
<feature type="transmembrane region" description="Helical" evidence="6">
    <location>
        <begin position="12"/>
        <end position="29"/>
    </location>
</feature>
<organism evidence="7 8">
    <name type="scientific">Aquamicrobium aerolatum DSM 21857</name>
    <dbReference type="NCBI Taxonomy" id="1121003"/>
    <lineage>
        <taxon>Bacteria</taxon>
        <taxon>Pseudomonadati</taxon>
        <taxon>Pseudomonadota</taxon>
        <taxon>Alphaproteobacteria</taxon>
        <taxon>Hyphomicrobiales</taxon>
        <taxon>Phyllobacteriaceae</taxon>
        <taxon>Aerobium</taxon>
    </lineage>
</organism>
<protein>
    <submittedName>
        <fullName evidence="7">Uncharacterized membrane protein YhhN</fullName>
    </submittedName>
</protein>
<sequence length="223" mass="23410">MMMPFPGGLEAHPNGTLLFSAALALFYLLMQRRSPSWRRTFAKAGSIVLLAVLSLIVGGPVLLAVALILSAAGDAFLAQNGEKSFLAGLASFLAAHLVYIALFMVAGSGVEILVAQPWRLALPVAATLVGAVLLLRLLQVVPAPMKLPITVYVVAIAAMMLASATVPVPLVMLGAALFVASDAILAVERFLLAPNSAHRIWAGPAVWVLYYLAQALLTLGFVL</sequence>
<dbReference type="Proteomes" id="UP000242763">
    <property type="component" value="Unassembled WGS sequence"/>
</dbReference>
<feature type="transmembrane region" description="Helical" evidence="6">
    <location>
        <begin position="41"/>
        <end position="72"/>
    </location>
</feature>
<dbReference type="GO" id="GO:0016787">
    <property type="term" value="F:hydrolase activity"/>
    <property type="evidence" value="ECO:0007669"/>
    <property type="project" value="TreeGrafter"/>
</dbReference>
<dbReference type="GO" id="GO:0016020">
    <property type="term" value="C:membrane"/>
    <property type="evidence" value="ECO:0007669"/>
    <property type="project" value="UniProtKB-SubCell"/>
</dbReference>
<evidence type="ECO:0000256" key="2">
    <source>
        <dbReference type="ARBA" id="ARBA00007375"/>
    </source>
</evidence>
<dbReference type="Pfam" id="PF07947">
    <property type="entry name" value="YhhN"/>
    <property type="match status" value="1"/>
</dbReference>
<dbReference type="AlphaFoldDB" id="A0A1I3Q8R7"/>
<feature type="transmembrane region" description="Helical" evidence="6">
    <location>
        <begin position="200"/>
        <end position="222"/>
    </location>
</feature>
<dbReference type="PANTHER" id="PTHR31885">
    <property type="entry name" value="GH04784P"/>
    <property type="match status" value="1"/>
</dbReference>
<evidence type="ECO:0000256" key="5">
    <source>
        <dbReference type="ARBA" id="ARBA00023136"/>
    </source>
</evidence>
<evidence type="ECO:0000256" key="1">
    <source>
        <dbReference type="ARBA" id="ARBA00004141"/>
    </source>
</evidence>
<evidence type="ECO:0000313" key="8">
    <source>
        <dbReference type="Proteomes" id="UP000242763"/>
    </source>
</evidence>
<gene>
    <name evidence="7" type="ORF">SAMN03080618_02588</name>
</gene>